<gene>
    <name evidence="1" type="ordered locus">PTH_1015</name>
</gene>
<organism evidence="1 2">
    <name type="scientific">Pelotomaculum thermopropionicum (strain DSM 13744 / JCM 10971 / SI)</name>
    <dbReference type="NCBI Taxonomy" id="370438"/>
    <lineage>
        <taxon>Bacteria</taxon>
        <taxon>Bacillati</taxon>
        <taxon>Bacillota</taxon>
        <taxon>Clostridia</taxon>
        <taxon>Eubacteriales</taxon>
        <taxon>Desulfotomaculaceae</taxon>
        <taxon>Pelotomaculum</taxon>
    </lineage>
</organism>
<dbReference type="HOGENOM" id="CLU_2205813_0_0_9"/>
<protein>
    <submittedName>
        <fullName evidence="1">Uncharacterized protein</fullName>
    </submittedName>
</protein>
<evidence type="ECO:0000313" key="2">
    <source>
        <dbReference type="Proteomes" id="UP000006556"/>
    </source>
</evidence>
<keyword evidence="2" id="KW-1185">Reference proteome</keyword>
<proteinExistence type="predicted"/>
<evidence type="ECO:0000313" key="1">
    <source>
        <dbReference type="EMBL" id="BAF59196.1"/>
    </source>
</evidence>
<dbReference type="AlphaFoldDB" id="A5D3I9"/>
<accession>A5D3I9</accession>
<dbReference type="KEGG" id="pth:PTH_1015"/>
<dbReference type="eggNOG" id="ENOG50315D4">
    <property type="taxonomic scope" value="Bacteria"/>
</dbReference>
<name>A5D3I9_PELTS</name>
<dbReference type="EMBL" id="AP009389">
    <property type="protein sequence ID" value="BAF59196.1"/>
    <property type="molecule type" value="Genomic_DNA"/>
</dbReference>
<dbReference type="Proteomes" id="UP000006556">
    <property type="component" value="Chromosome"/>
</dbReference>
<reference evidence="2" key="1">
    <citation type="journal article" date="2008" name="Genome Res.">
        <title>The genome of Pelotomaculum thermopropionicum reveals niche-associated evolution in anaerobic microbiota.</title>
        <authorList>
            <person name="Kosaka T."/>
            <person name="Kato S."/>
            <person name="Shimoyama T."/>
            <person name="Ishii S."/>
            <person name="Abe T."/>
            <person name="Watanabe K."/>
        </authorList>
    </citation>
    <scope>NUCLEOTIDE SEQUENCE [LARGE SCALE GENOMIC DNA]</scope>
    <source>
        <strain evidence="2">DSM 13744 / JCM 10971 / SI</strain>
    </source>
</reference>
<sequence>MKFYCETCGNEVSLEEGTLSWVDDGNSLDCFRITHKNDQNHNCDPRYVAYIHLWIVTGLSGFVKFTELLADHWEKGYTLKDVKGLKRAINQIGTYIWEKSKGKVPSRGETG</sequence>